<evidence type="ECO:0008006" key="4">
    <source>
        <dbReference type="Google" id="ProtNLM"/>
    </source>
</evidence>
<organism evidence="2 3">
    <name type="scientific">Sedimentitalea xiamensis</name>
    <dbReference type="NCBI Taxonomy" id="3050037"/>
    <lineage>
        <taxon>Bacteria</taxon>
        <taxon>Pseudomonadati</taxon>
        <taxon>Pseudomonadota</taxon>
        <taxon>Alphaproteobacteria</taxon>
        <taxon>Rhodobacterales</taxon>
        <taxon>Paracoccaceae</taxon>
        <taxon>Sedimentitalea</taxon>
    </lineage>
</organism>
<evidence type="ECO:0000256" key="1">
    <source>
        <dbReference type="SAM" id="SignalP"/>
    </source>
</evidence>
<gene>
    <name evidence="2" type="ORF">QO034_05535</name>
</gene>
<keyword evidence="3" id="KW-1185">Reference proteome</keyword>
<name>A0ABT7FBS6_9RHOB</name>
<sequence>MTCSNSPVLGISLTFAVLFAVPVSAATVNLSTDAYTQRAGQSGAEADLYYRSTRNTELDTRDFAFDSLLSNSNQSTSLDPLSSRAFAYANGDIGALRIRTGTESTDEGYASASASATITETFRLTGAGRLTALLKLDGWWDLQAAGGAGYSIQSSVCIACFSGNPIRDSFSASPAINGYSETIEEQILRVSVWFDAGQTPIETSVRWTLSALQNTPGGINFSNTGRLLVTVEDGLVATPLDPGFLSAPIYSDTADPSAVPLPASWMMSLVSVSVFLALARRCRSAPTGYPGTAT</sequence>
<comment type="caution">
    <text evidence="2">The sequence shown here is derived from an EMBL/GenBank/DDBJ whole genome shotgun (WGS) entry which is preliminary data.</text>
</comment>
<reference evidence="2 3" key="1">
    <citation type="submission" date="2023-05" db="EMBL/GenBank/DDBJ databases">
        <title>Sedimentitalea sp. nov. JM2-8.</title>
        <authorList>
            <person name="Huang J."/>
        </authorList>
    </citation>
    <scope>NUCLEOTIDE SEQUENCE [LARGE SCALE GENOMIC DNA]</scope>
    <source>
        <strain evidence="2 3">JM2-8</strain>
    </source>
</reference>
<accession>A0ABT7FBS6</accession>
<dbReference type="EMBL" id="JASNJE010000005">
    <property type="protein sequence ID" value="MDK3072564.1"/>
    <property type="molecule type" value="Genomic_DNA"/>
</dbReference>
<dbReference type="Proteomes" id="UP001227126">
    <property type="component" value="Unassembled WGS sequence"/>
</dbReference>
<dbReference type="RefSeq" id="WP_284484507.1">
    <property type="nucleotide sequence ID" value="NZ_JASNJE010000005.1"/>
</dbReference>
<proteinExistence type="predicted"/>
<keyword evidence="1" id="KW-0732">Signal</keyword>
<evidence type="ECO:0000313" key="3">
    <source>
        <dbReference type="Proteomes" id="UP001227126"/>
    </source>
</evidence>
<evidence type="ECO:0000313" key="2">
    <source>
        <dbReference type="EMBL" id="MDK3072564.1"/>
    </source>
</evidence>
<feature type="signal peptide" evidence="1">
    <location>
        <begin position="1"/>
        <end position="25"/>
    </location>
</feature>
<protein>
    <recommendedName>
        <fullName evidence="4">PEP-CTERM protein-sorting domain-containing protein</fullName>
    </recommendedName>
</protein>
<feature type="chain" id="PRO_5045054608" description="PEP-CTERM protein-sorting domain-containing protein" evidence="1">
    <location>
        <begin position="26"/>
        <end position="294"/>
    </location>
</feature>